<name>A0ABN3EWD7_9ACTN</name>
<dbReference type="EMBL" id="BAAASN010000014">
    <property type="protein sequence ID" value="GAA2273268.1"/>
    <property type="molecule type" value="Genomic_DNA"/>
</dbReference>
<accession>A0ABN3EWD7</accession>
<evidence type="ECO:0000313" key="1">
    <source>
        <dbReference type="EMBL" id="GAA2273268.1"/>
    </source>
</evidence>
<comment type="caution">
    <text evidence="1">The sequence shown here is derived from an EMBL/GenBank/DDBJ whole genome shotgun (WGS) entry which is preliminary data.</text>
</comment>
<dbReference type="RefSeq" id="WP_346158675.1">
    <property type="nucleotide sequence ID" value="NZ_BAAASN010000014.1"/>
</dbReference>
<protein>
    <submittedName>
        <fullName evidence="1">Uncharacterized protein</fullName>
    </submittedName>
</protein>
<sequence>MVANHAQKKAARARSAETGQSYQTALQDMVHPLFTVYVFDLPTPDLNGSRPCLDCQGGGAKTNEWSMQTYKDRPVHIQIVCPGCRGCGRADHIGCGNGSHAGEAYGPPAFPSYSSPEEAEAAAEARASRFGHIRAGACVWCGGRRFRYIDNSDKDLFGNTIAEYLRMPCGKCTEDLMRAETVRLA</sequence>
<evidence type="ECO:0000313" key="2">
    <source>
        <dbReference type="Proteomes" id="UP001500442"/>
    </source>
</evidence>
<dbReference type="Proteomes" id="UP001500442">
    <property type="component" value="Unassembled WGS sequence"/>
</dbReference>
<gene>
    <name evidence="1" type="ORF">GCM10010368_48310</name>
</gene>
<organism evidence="1 2">
    <name type="scientific">Streptomyces roseiscleroticus</name>
    <dbReference type="NCBI Taxonomy" id="1972"/>
    <lineage>
        <taxon>Bacteria</taxon>
        <taxon>Bacillati</taxon>
        <taxon>Actinomycetota</taxon>
        <taxon>Actinomycetes</taxon>
        <taxon>Kitasatosporales</taxon>
        <taxon>Streptomycetaceae</taxon>
        <taxon>Streptomyces</taxon>
    </lineage>
</organism>
<reference evidence="1 2" key="1">
    <citation type="journal article" date="2019" name="Int. J. Syst. Evol. Microbiol.">
        <title>The Global Catalogue of Microorganisms (GCM) 10K type strain sequencing project: providing services to taxonomists for standard genome sequencing and annotation.</title>
        <authorList>
            <consortium name="The Broad Institute Genomics Platform"/>
            <consortium name="The Broad Institute Genome Sequencing Center for Infectious Disease"/>
            <person name="Wu L."/>
            <person name="Ma J."/>
        </authorList>
    </citation>
    <scope>NUCLEOTIDE SEQUENCE [LARGE SCALE GENOMIC DNA]</scope>
    <source>
        <strain evidence="1 2">JCM 4823</strain>
    </source>
</reference>
<proteinExistence type="predicted"/>
<keyword evidence="2" id="KW-1185">Reference proteome</keyword>